<keyword evidence="4" id="KW-0406">Ion transport</keyword>
<dbReference type="GO" id="GO:0015079">
    <property type="term" value="F:potassium ion transmembrane transporter activity"/>
    <property type="evidence" value="ECO:0007669"/>
    <property type="project" value="InterPro"/>
</dbReference>
<dbReference type="PANTHER" id="PTHR43833">
    <property type="entry name" value="POTASSIUM CHANNEL PROTEIN 2-RELATED-RELATED"/>
    <property type="match status" value="1"/>
</dbReference>
<dbReference type="InterPro" id="IPR006036">
    <property type="entry name" value="K_uptake_TrkA"/>
</dbReference>
<feature type="domain" description="RCK N-terminal" evidence="5">
    <location>
        <begin position="10"/>
        <end position="130"/>
    </location>
</feature>
<reference evidence="6 7" key="1">
    <citation type="submission" date="2015-04" db="EMBL/GenBank/DDBJ databases">
        <title>Complete Genome Sequence of Kosmotoga pacifica SLHLJ1.</title>
        <authorList>
            <person name="Jiang L.J."/>
            <person name="Shao Z.Z."/>
            <person name="Jebbar M."/>
        </authorList>
    </citation>
    <scope>NUCLEOTIDE SEQUENCE [LARGE SCALE GENOMIC DNA]</scope>
    <source>
        <strain evidence="6 7">SLHLJ1</strain>
    </source>
</reference>
<dbReference type="PANTHER" id="PTHR43833:SF5">
    <property type="entry name" value="TRK SYSTEM POTASSIUM UPTAKE PROTEIN TRKA"/>
    <property type="match status" value="1"/>
</dbReference>
<sequence length="148" mass="16281">MLVFNKKNKGLYVIIFGCGRLGSGIANWLSLNGNSVVVVDRREEAFSSLSFEFTGFTIIGDATELDTLEIAKVEKADVVLALTPDDNTNIMTALIAKEYFNVPRVIARVYDPNNIEMFSEFGVEIICPTLLAVDEIQKSLGFIGGDEH</sequence>
<dbReference type="SUPFAM" id="SSF51735">
    <property type="entry name" value="NAD(P)-binding Rossmann-fold domains"/>
    <property type="match status" value="1"/>
</dbReference>
<dbReference type="Pfam" id="PF02254">
    <property type="entry name" value="TrkA_N"/>
    <property type="match status" value="1"/>
</dbReference>
<gene>
    <name evidence="6" type="ORF">IX53_07145</name>
</gene>
<dbReference type="RefSeq" id="WP_047755525.1">
    <property type="nucleotide sequence ID" value="NZ_CAJUHA010000017.1"/>
</dbReference>
<keyword evidence="1" id="KW-0813">Transport</keyword>
<dbReference type="GO" id="GO:0005886">
    <property type="term" value="C:plasma membrane"/>
    <property type="evidence" value="ECO:0007669"/>
    <property type="project" value="InterPro"/>
</dbReference>
<keyword evidence="3" id="KW-0630">Potassium</keyword>
<dbReference type="AlphaFoldDB" id="A0A0G2ZHP8"/>
<dbReference type="InterPro" id="IPR050721">
    <property type="entry name" value="Trk_Ktr_HKT_K-transport"/>
</dbReference>
<accession>A0A0G2ZHP8</accession>
<evidence type="ECO:0000256" key="4">
    <source>
        <dbReference type="ARBA" id="ARBA00023065"/>
    </source>
</evidence>
<dbReference type="InterPro" id="IPR003148">
    <property type="entry name" value="RCK_N"/>
</dbReference>
<dbReference type="PRINTS" id="PR00335">
    <property type="entry name" value="KUPTAKETRKA"/>
</dbReference>
<dbReference type="Gene3D" id="3.40.50.720">
    <property type="entry name" value="NAD(P)-binding Rossmann-like Domain"/>
    <property type="match status" value="1"/>
</dbReference>
<evidence type="ECO:0000313" key="7">
    <source>
        <dbReference type="Proteomes" id="UP000035159"/>
    </source>
</evidence>
<dbReference type="OrthoDB" id="9775180at2"/>
<evidence type="ECO:0000256" key="1">
    <source>
        <dbReference type="ARBA" id="ARBA00022448"/>
    </source>
</evidence>
<evidence type="ECO:0000256" key="2">
    <source>
        <dbReference type="ARBA" id="ARBA00022538"/>
    </source>
</evidence>
<evidence type="ECO:0000256" key="3">
    <source>
        <dbReference type="ARBA" id="ARBA00022958"/>
    </source>
</evidence>
<dbReference type="EMBL" id="CP011232">
    <property type="protein sequence ID" value="AKI98313.1"/>
    <property type="molecule type" value="Genomic_DNA"/>
</dbReference>
<dbReference type="KEGG" id="kpf:IX53_07145"/>
<dbReference type="STRING" id="1330330.IX53_07145"/>
<evidence type="ECO:0000259" key="5">
    <source>
        <dbReference type="PROSITE" id="PS51201"/>
    </source>
</evidence>
<dbReference type="PATRIC" id="fig|1330330.3.peg.1445"/>
<dbReference type="InterPro" id="IPR036291">
    <property type="entry name" value="NAD(P)-bd_dom_sf"/>
</dbReference>
<name>A0A0G2ZHP8_9BACT</name>
<dbReference type="Proteomes" id="UP000035159">
    <property type="component" value="Chromosome"/>
</dbReference>
<protein>
    <submittedName>
        <fullName evidence="6">Potassium transporter TrkA</fullName>
    </submittedName>
</protein>
<keyword evidence="7" id="KW-1185">Reference proteome</keyword>
<keyword evidence="2" id="KW-0633">Potassium transport</keyword>
<organism evidence="6 7">
    <name type="scientific">Kosmotoga pacifica</name>
    <dbReference type="NCBI Taxonomy" id="1330330"/>
    <lineage>
        <taxon>Bacteria</taxon>
        <taxon>Thermotogati</taxon>
        <taxon>Thermotogota</taxon>
        <taxon>Thermotogae</taxon>
        <taxon>Kosmotogales</taxon>
        <taxon>Kosmotogaceae</taxon>
        <taxon>Kosmotoga</taxon>
    </lineage>
</organism>
<evidence type="ECO:0000313" key="6">
    <source>
        <dbReference type="EMBL" id="AKI98313.1"/>
    </source>
</evidence>
<proteinExistence type="predicted"/>
<dbReference type="PROSITE" id="PS51201">
    <property type="entry name" value="RCK_N"/>
    <property type="match status" value="1"/>
</dbReference>